<keyword evidence="2" id="KW-0812">Transmembrane</keyword>
<feature type="domain" description="GRAM" evidence="3">
    <location>
        <begin position="102"/>
        <end position="169"/>
    </location>
</feature>
<accession>Q4SFF4</accession>
<proteinExistence type="predicted"/>
<evidence type="ECO:0000256" key="1">
    <source>
        <dbReference type="SAM" id="MobiDB-lite"/>
    </source>
</evidence>
<feature type="transmembrane region" description="Helical" evidence="2">
    <location>
        <begin position="353"/>
        <end position="372"/>
    </location>
</feature>
<dbReference type="Gene3D" id="2.30.29.30">
    <property type="entry name" value="Pleckstrin-homology domain (PH domain)/Phosphotyrosine-binding domain (PTB)"/>
    <property type="match status" value="1"/>
</dbReference>
<feature type="compositionally biased region" description="Polar residues" evidence="1">
    <location>
        <begin position="282"/>
        <end position="318"/>
    </location>
</feature>
<evidence type="ECO:0000256" key="2">
    <source>
        <dbReference type="SAM" id="Phobius"/>
    </source>
</evidence>
<dbReference type="CDD" id="cd13220">
    <property type="entry name" value="PH-GRAM_GRAMDC"/>
    <property type="match status" value="1"/>
</dbReference>
<protein>
    <submittedName>
        <fullName evidence="4">(spotted green pufferfish) hypothetical protein</fullName>
    </submittedName>
</protein>
<dbReference type="InterPro" id="IPR011993">
    <property type="entry name" value="PH-like_dom_sf"/>
</dbReference>
<dbReference type="Pfam" id="PF02893">
    <property type="entry name" value="GRAM"/>
    <property type="match status" value="1"/>
</dbReference>
<reference evidence="4" key="1">
    <citation type="journal article" date="2004" name="Nature">
        <title>Genome duplication in the teleost fish Tetraodon nigroviridis reveals the early vertebrate proto-karyotype.</title>
        <authorList>
            <person name="Jaillon O."/>
            <person name="Aury J.-M."/>
            <person name="Brunet F."/>
            <person name="Petit J.-L."/>
            <person name="Stange-Thomann N."/>
            <person name="Mauceli E."/>
            <person name="Bouneau L."/>
            <person name="Fischer C."/>
            <person name="Ozouf-Costaz C."/>
            <person name="Bernot A."/>
            <person name="Nicaud S."/>
            <person name="Jaffe D."/>
            <person name="Fisher S."/>
            <person name="Lutfalla G."/>
            <person name="Dossat C."/>
            <person name="Segurens B."/>
            <person name="Dasilva C."/>
            <person name="Salanoubat M."/>
            <person name="Levy M."/>
            <person name="Boudet N."/>
            <person name="Castellano S."/>
            <person name="Anthouard V."/>
            <person name="Jubin C."/>
            <person name="Castelli V."/>
            <person name="Katinka M."/>
            <person name="Vacherie B."/>
            <person name="Biemont C."/>
            <person name="Skalli Z."/>
            <person name="Cattolico L."/>
            <person name="Poulain J."/>
            <person name="De Berardinis V."/>
            <person name="Cruaud C."/>
            <person name="Duprat S."/>
            <person name="Brottier P."/>
            <person name="Coutanceau J.-P."/>
            <person name="Gouzy J."/>
            <person name="Parra G."/>
            <person name="Lardier G."/>
            <person name="Chapple C."/>
            <person name="McKernan K.J."/>
            <person name="McEwan P."/>
            <person name="Bosak S."/>
            <person name="Kellis M."/>
            <person name="Volff J.-N."/>
            <person name="Guigo R."/>
            <person name="Zody M.C."/>
            <person name="Mesirov J."/>
            <person name="Lindblad-Toh K."/>
            <person name="Birren B."/>
            <person name="Nusbaum C."/>
            <person name="Kahn D."/>
            <person name="Robinson-Rechavi M."/>
            <person name="Laudet V."/>
            <person name="Schachter V."/>
            <person name="Quetier F."/>
            <person name="Saurin W."/>
            <person name="Scarpelli C."/>
            <person name="Wincker P."/>
            <person name="Lander E.S."/>
            <person name="Weissenbach J."/>
            <person name="Roest Crollius H."/>
        </authorList>
    </citation>
    <scope>NUCLEOTIDE SEQUENCE [LARGE SCALE GENOMIC DNA]</scope>
</reference>
<organism evidence="4">
    <name type="scientific">Tetraodon nigroviridis</name>
    <name type="common">Spotted green pufferfish</name>
    <name type="synonym">Chelonodon nigroviridis</name>
    <dbReference type="NCBI Taxonomy" id="99883"/>
    <lineage>
        <taxon>Eukaryota</taxon>
        <taxon>Metazoa</taxon>
        <taxon>Chordata</taxon>
        <taxon>Craniata</taxon>
        <taxon>Vertebrata</taxon>
        <taxon>Euteleostomi</taxon>
        <taxon>Actinopterygii</taxon>
        <taxon>Neopterygii</taxon>
        <taxon>Teleostei</taxon>
        <taxon>Neoteleostei</taxon>
        <taxon>Acanthomorphata</taxon>
        <taxon>Eupercaria</taxon>
        <taxon>Tetraodontiformes</taxon>
        <taxon>Tetradontoidea</taxon>
        <taxon>Tetraodontidae</taxon>
        <taxon>Tetraodon</taxon>
    </lineage>
</organism>
<feature type="region of interest" description="Disordered" evidence="1">
    <location>
        <begin position="245"/>
        <end position="264"/>
    </location>
</feature>
<name>Q4SFF4_TETNG</name>
<dbReference type="PANTHER" id="PTHR46645:SF1">
    <property type="entry name" value="GRAM DOMAIN-CONTAINING PROTEIN"/>
    <property type="match status" value="1"/>
</dbReference>
<gene>
    <name evidence="4" type="ORF">GSTENG00019124001</name>
</gene>
<dbReference type="OrthoDB" id="2162691at2759"/>
<dbReference type="PANTHER" id="PTHR46645">
    <property type="entry name" value="GRAM DOMAIN-CONTAINING PROTEIN 2B-RELATED"/>
    <property type="match status" value="1"/>
</dbReference>
<dbReference type="KEGG" id="tng:GSTEN00019124G001"/>
<comment type="caution">
    <text evidence="4">The sequence shown here is derived from an EMBL/GenBank/DDBJ whole genome shotgun (WGS) entry which is preliminary data.</text>
</comment>
<dbReference type="EMBL" id="CAAE01014603">
    <property type="protein sequence ID" value="CAG00628.1"/>
    <property type="molecule type" value="Genomic_DNA"/>
</dbReference>
<feature type="region of interest" description="Disordered" evidence="1">
    <location>
        <begin position="273"/>
        <end position="326"/>
    </location>
</feature>
<keyword evidence="2" id="KW-0472">Membrane</keyword>
<keyword evidence="2" id="KW-1133">Transmembrane helix</keyword>
<evidence type="ECO:0000259" key="3">
    <source>
        <dbReference type="SMART" id="SM00568"/>
    </source>
</evidence>
<evidence type="ECO:0000313" key="4">
    <source>
        <dbReference type="EMBL" id="CAG00628.1"/>
    </source>
</evidence>
<dbReference type="InterPro" id="IPR052633">
    <property type="entry name" value="GRAM_domain_protein_2B"/>
</dbReference>
<sequence>MEQGEELVNAQSPGARGSQGSSYPVESSGGGLPAKAKKSRISNGSIKKLEARKALSLEAAQLEIQEQHKTLTRQAAIRPIPVVQRPDFCRVVSFQSFIKHKKTFQQLFPEIGKEEELIHSYVCALQKEVPYHGRLYVTEAHACFHSSVLLKDTKVVIPLSSIHTVKKHNMALLVRNALSVRTSGGDKYLFLSLRNRESCFQLLRSLCPQIEDGSANSSPVFSSAENSFDKSKPVVGGLLPLLDPPPTVRSAHTRDIVPSAPLQNTSLSSLDESLDQFDGSKSRSSQNQPQQQTHRGSSVSGSAFRSLRTQQSNTSSSEELPESASGGSWAWSVTEKAKSLLVQREASTINTLLFIYLILAVLLLLSSGYIGLRIVALEEQLTSLGALPEFTLRSG</sequence>
<feature type="region of interest" description="Disordered" evidence="1">
    <location>
        <begin position="1"/>
        <end position="41"/>
    </location>
</feature>
<reference evidence="4" key="2">
    <citation type="submission" date="2004-02" db="EMBL/GenBank/DDBJ databases">
        <authorList>
            <consortium name="Genoscope"/>
            <consortium name="Whitehead Institute Centre for Genome Research"/>
        </authorList>
    </citation>
    <scope>NUCLEOTIDE SEQUENCE</scope>
</reference>
<dbReference type="InterPro" id="IPR004182">
    <property type="entry name" value="GRAM"/>
</dbReference>
<dbReference type="AlphaFoldDB" id="Q4SFF4"/>
<dbReference type="SMART" id="SM00568">
    <property type="entry name" value="GRAM"/>
    <property type="match status" value="1"/>
</dbReference>